<feature type="transmembrane region" description="Helical" evidence="2">
    <location>
        <begin position="6"/>
        <end position="29"/>
    </location>
</feature>
<dbReference type="EMBL" id="JARJCN010000068">
    <property type="protein sequence ID" value="KAJ7078175.1"/>
    <property type="molecule type" value="Genomic_DNA"/>
</dbReference>
<comment type="caution">
    <text evidence="3">The sequence shown here is derived from an EMBL/GenBank/DDBJ whole genome shotgun (WGS) entry which is preliminary data.</text>
</comment>
<evidence type="ECO:0000256" key="2">
    <source>
        <dbReference type="SAM" id="Phobius"/>
    </source>
</evidence>
<keyword evidence="2" id="KW-0812">Transmembrane</keyword>
<feature type="region of interest" description="Disordered" evidence="1">
    <location>
        <begin position="471"/>
        <end position="510"/>
    </location>
</feature>
<name>A0AAD6TXY0_9AGAR</name>
<evidence type="ECO:0000313" key="4">
    <source>
        <dbReference type="Proteomes" id="UP001222325"/>
    </source>
</evidence>
<evidence type="ECO:0000256" key="1">
    <source>
        <dbReference type="SAM" id="MobiDB-lite"/>
    </source>
</evidence>
<feature type="region of interest" description="Disordered" evidence="1">
    <location>
        <begin position="138"/>
        <end position="162"/>
    </location>
</feature>
<dbReference type="Proteomes" id="UP001222325">
    <property type="component" value="Unassembled WGS sequence"/>
</dbReference>
<accession>A0AAD6TXY0</accession>
<sequence>MHSVGGGGVVVGIKLLLHAAITSTLVRYLTSSSLERPAPFRRRRRHAHPLGLLALGLVLVLLAFTSGSCSASGCSSCLSSSSPRFRRATQDRAHRVAHLPPAAQSHPHLKTERHPLPAYAYAFWRFVDFPWRRLGRASSWDTGSKEGELAGQPRAAQDEDSSLDSACAPRVLSTVGLTSRSPLPLCLSAFRNARGPRAWTRESATIDFALVFSSTAHVHPAGLSGVPTSACRVRGLSRSFPLPPSDRFARALGSYLGSGFCRPSSDLWKPATRLAGKVPGSARSKRAQAISRPSSESWRCPAFPEHPALLVLDLHRRFGLALDAATGGTGKLQFEMRAPLSNVEPPFSPALRPSSLVSQQERDGGLYAMRHSATPPNNDTFWEDDAYVWRDPLTPAAHRSFPARMTHGSRSGPIARRFLRLDAPDVPCVSPASRVAPWHLRLVHPHATSAHLHSPSTLPVPVRPHLYVSPSSSPSLSSWPPHAACRRRRGRTHLTPGDARRTVHEGAAHE</sequence>
<keyword evidence="4" id="KW-1185">Reference proteome</keyword>
<feature type="compositionally biased region" description="Low complexity" evidence="1">
    <location>
        <begin position="471"/>
        <end position="481"/>
    </location>
</feature>
<dbReference type="AlphaFoldDB" id="A0AAD6TXY0"/>
<feature type="transmembrane region" description="Helical" evidence="2">
    <location>
        <begin position="50"/>
        <end position="67"/>
    </location>
</feature>
<organism evidence="3 4">
    <name type="scientific">Mycena belliarum</name>
    <dbReference type="NCBI Taxonomy" id="1033014"/>
    <lineage>
        <taxon>Eukaryota</taxon>
        <taxon>Fungi</taxon>
        <taxon>Dikarya</taxon>
        <taxon>Basidiomycota</taxon>
        <taxon>Agaricomycotina</taxon>
        <taxon>Agaricomycetes</taxon>
        <taxon>Agaricomycetidae</taxon>
        <taxon>Agaricales</taxon>
        <taxon>Marasmiineae</taxon>
        <taxon>Mycenaceae</taxon>
        <taxon>Mycena</taxon>
    </lineage>
</organism>
<keyword evidence="2" id="KW-0472">Membrane</keyword>
<gene>
    <name evidence="3" type="ORF">B0H15DRAFT_954738</name>
</gene>
<keyword evidence="2" id="KW-1133">Transmembrane helix</keyword>
<evidence type="ECO:0000313" key="3">
    <source>
        <dbReference type="EMBL" id="KAJ7078175.1"/>
    </source>
</evidence>
<reference evidence="3" key="1">
    <citation type="submission" date="2023-03" db="EMBL/GenBank/DDBJ databases">
        <title>Massive genome expansion in bonnet fungi (Mycena s.s.) driven by repeated elements and novel gene families across ecological guilds.</title>
        <authorList>
            <consortium name="Lawrence Berkeley National Laboratory"/>
            <person name="Harder C.B."/>
            <person name="Miyauchi S."/>
            <person name="Viragh M."/>
            <person name="Kuo A."/>
            <person name="Thoen E."/>
            <person name="Andreopoulos B."/>
            <person name="Lu D."/>
            <person name="Skrede I."/>
            <person name="Drula E."/>
            <person name="Henrissat B."/>
            <person name="Morin E."/>
            <person name="Kohler A."/>
            <person name="Barry K."/>
            <person name="LaButti K."/>
            <person name="Morin E."/>
            <person name="Salamov A."/>
            <person name="Lipzen A."/>
            <person name="Mereny Z."/>
            <person name="Hegedus B."/>
            <person name="Baldrian P."/>
            <person name="Stursova M."/>
            <person name="Weitz H."/>
            <person name="Taylor A."/>
            <person name="Grigoriev I.V."/>
            <person name="Nagy L.G."/>
            <person name="Martin F."/>
            <person name="Kauserud H."/>
        </authorList>
    </citation>
    <scope>NUCLEOTIDE SEQUENCE</scope>
    <source>
        <strain evidence="3">CBHHK173m</strain>
    </source>
</reference>
<protein>
    <submittedName>
        <fullName evidence="3">Uncharacterized protein</fullName>
    </submittedName>
</protein>
<proteinExistence type="predicted"/>
<feature type="compositionally biased region" description="Basic and acidic residues" evidence="1">
    <location>
        <begin position="498"/>
        <end position="510"/>
    </location>
</feature>